<dbReference type="eggNOG" id="ENOG503327P">
    <property type="taxonomic scope" value="Bacteria"/>
</dbReference>
<gene>
    <name evidence="1" type="ordered locus">Celal_1974</name>
</gene>
<dbReference type="OrthoDB" id="1274094at2"/>
<evidence type="ECO:0000313" key="2">
    <source>
        <dbReference type="Proteomes" id="UP000008634"/>
    </source>
</evidence>
<dbReference type="Proteomes" id="UP000008634">
    <property type="component" value="Chromosome"/>
</dbReference>
<proteinExistence type="predicted"/>
<dbReference type="RefSeq" id="WP_013550747.1">
    <property type="nucleotide sequence ID" value="NC_014934.1"/>
</dbReference>
<evidence type="ECO:0000313" key="1">
    <source>
        <dbReference type="EMBL" id="ADV49271.1"/>
    </source>
</evidence>
<reference evidence="1 2" key="1">
    <citation type="journal article" date="2010" name="Stand. Genomic Sci.">
        <title>Complete genome sequence of Cellulophaga algicola type strain (IC166).</title>
        <authorList>
            <person name="Abt B."/>
            <person name="Lu M."/>
            <person name="Misra M."/>
            <person name="Han C."/>
            <person name="Nolan M."/>
            <person name="Lucas S."/>
            <person name="Hammon N."/>
            <person name="Deshpande S."/>
            <person name="Cheng J.F."/>
            <person name="Tapia R."/>
            <person name="Goodwin L."/>
            <person name="Pitluck S."/>
            <person name="Liolios K."/>
            <person name="Pagani I."/>
            <person name="Ivanova N."/>
            <person name="Mavromatis K."/>
            <person name="Ovchinikova G."/>
            <person name="Pati A."/>
            <person name="Chen A."/>
            <person name="Palaniappan K."/>
            <person name="Land M."/>
            <person name="Hauser L."/>
            <person name="Chang Y.J."/>
            <person name="Jeffries C.D."/>
            <person name="Detter J.C."/>
            <person name="Brambilla E."/>
            <person name="Rohde M."/>
            <person name="Tindall B.J."/>
            <person name="Goker M."/>
            <person name="Woyke T."/>
            <person name="Bristow J."/>
            <person name="Eisen J.A."/>
            <person name="Markowitz V."/>
            <person name="Hugenholtz P."/>
            <person name="Kyrpides N.C."/>
            <person name="Klenk H.P."/>
            <person name="Lapidus A."/>
        </authorList>
    </citation>
    <scope>NUCLEOTIDE SEQUENCE [LARGE SCALE GENOMIC DNA]</scope>
    <source>
        <strain evidence="2">DSM 14237 / IC166 / ACAM 630</strain>
    </source>
</reference>
<dbReference type="AlphaFoldDB" id="E6X3U6"/>
<protein>
    <submittedName>
        <fullName evidence="1">Uncharacterized protein</fullName>
    </submittedName>
</protein>
<dbReference type="HOGENOM" id="CLU_1183305_0_0_10"/>
<dbReference type="KEGG" id="cao:Celal_1974"/>
<sequence length="234" mass="27839">MKTIIQFLCILYIINCSGQTVQNKIMITQFTDKEIIEQGYQRKKEDTVFIKNSKLDIDRLSKKATRISLEKGLENYVEYGYEKNLSNGMYLYIRGDNLSGYQKTIRQKDAVFEDIYQYYPSGHLKMHLNYYSNRFVNGIQYWYDEQGILESYKNHDKPYKFSWVDVLLFIKEQEIKKEEIVEIHRSNGSGDYIWAIVYKPQELINTSNVKVFHLDAKTGKIIKELMFSTTRYLD</sequence>
<dbReference type="EMBL" id="CP002453">
    <property type="protein sequence ID" value="ADV49271.1"/>
    <property type="molecule type" value="Genomic_DNA"/>
</dbReference>
<keyword evidence="2" id="KW-1185">Reference proteome</keyword>
<name>E6X3U6_CELAD</name>
<accession>E6X3U6</accession>
<organism evidence="1 2">
    <name type="scientific">Cellulophaga algicola (strain DSM 14237 / IC166 / ACAM 630)</name>
    <dbReference type="NCBI Taxonomy" id="688270"/>
    <lineage>
        <taxon>Bacteria</taxon>
        <taxon>Pseudomonadati</taxon>
        <taxon>Bacteroidota</taxon>
        <taxon>Flavobacteriia</taxon>
        <taxon>Flavobacteriales</taxon>
        <taxon>Flavobacteriaceae</taxon>
        <taxon>Cellulophaga</taxon>
    </lineage>
</organism>
<dbReference type="STRING" id="688270.Celal_1974"/>